<evidence type="ECO:0000313" key="1">
    <source>
        <dbReference type="EMBL" id="CAI8016994.1"/>
    </source>
</evidence>
<proteinExistence type="predicted"/>
<protein>
    <submittedName>
        <fullName evidence="1">Uncharacterized protein</fullName>
    </submittedName>
</protein>
<dbReference type="EMBL" id="CASHTH010001582">
    <property type="protein sequence ID" value="CAI8016994.1"/>
    <property type="molecule type" value="Genomic_DNA"/>
</dbReference>
<evidence type="ECO:0000313" key="2">
    <source>
        <dbReference type="Proteomes" id="UP001174909"/>
    </source>
</evidence>
<sequence>MQSKHISVLESAHHELPKAAVSEKTPHTTFFRPIPDDEYLVLFVERFMARE</sequence>
<gene>
    <name evidence="1" type="ORF">GBAR_LOCUS10369</name>
</gene>
<organism evidence="1 2">
    <name type="scientific">Geodia barretti</name>
    <name type="common">Barrett's horny sponge</name>
    <dbReference type="NCBI Taxonomy" id="519541"/>
    <lineage>
        <taxon>Eukaryota</taxon>
        <taxon>Metazoa</taxon>
        <taxon>Porifera</taxon>
        <taxon>Demospongiae</taxon>
        <taxon>Heteroscleromorpha</taxon>
        <taxon>Tetractinellida</taxon>
        <taxon>Astrophorina</taxon>
        <taxon>Geodiidae</taxon>
        <taxon>Geodia</taxon>
    </lineage>
</organism>
<name>A0AA35RSM3_GEOBA</name>
<dbReference type="Proteomes" id="UP001174909">
    <property type="component" value="Unassembled WGS sequence"/>
</dbReference>
<reference evidence="1" key="1">
    <citation type="submission" date="2023-03" db="EMBL/GenBank/DDBJ databases">
        <authorList>
            <person name="Steffen K."/>
            <person name="Cardenas P."/>
        </authorList>
    </citation>
    <scope>NUCLEOTIDE SEQUENCE</scope>
</reference>
<keyword evidence="2" id="KW-1185">Reference proteome</keyword>
<comment type="caution">
    <text evidence="1">The sequence shown here is derived from an EMBL/GenBank/DDBJ whole genome shotgun (WGS) entry which is preliminary data.</text>
</comment>
<dbReference type="AlphaFoldDB" id="A0AA35RSM3"/>
<accession>A0AA35RSM3</accession>